<keyword evidence="10 23" id="KW-0418">Kinase</keyword>
<proteinExistence type="inferred from homology"/>
<dbReference type="RefSeq" id="WP_104289701.1">
    <property type="nucleotide sequence ID" value="NZ_PSXY01000005.1"/>
</dbReference>
<dbReference type="FunFam" id="3.40.1190.20:FF:000003">
    <property type="entry name" value="Phosphomethylpyrimidine kinase ThiD"/>
    <property type="match status" value="1"/>
</dbReference>
<comment type="catalytic activity">
    <reaction evidence="15 18">
        <text>4-methyl-5-(2-phosphooxyethyl)-thiazole + 4-amino-2-methyl-5-(diphosphooxymethyl)pyrimidine + H(+) = thiamine phosphate + diphosphate</text>
        <dbReference type="Rhea" id="RHEA:22328"/>
        <dbReference type="ChEBI" id="CHEBI:15378"/>
        <dbReference type="ChEBI" id="CHEBI:33019"/>
        <dbReference type="ChEBI" id="CHEBI:37575"/>
        <dbReference type="ChEBI" id="CHEBI:57841"/>
        <dbReference type="ChEBI" id="CHEBI:58296"/>
        <dbReference type="EC" id="2.5.1.3"/>
    </reaction>
</comment>
<evidence type="ECO:0000256" key="4">
    <source>
        <dbReference type="ARBA" id="ARBA00003848"/>
    </source>
</evidence>
<evidence type="ECO:0000256" key="7">
    <source>
        <dbReference type="ARBA" id="ARBA00022679"/>
    </source>
</evidence>
<dbReference type="InterPro" id="IPR013785">
    <property type="entry name" value="Aldolase_TIM"/>
</dbReference>
<dbReference type="Proteomes" id="UP000239241">
    <property type="component" value="Unassembled WGS sequence"/>
</dbReference>
<dbReference type="InterPro" id="IPR022998">
    <property type="entry name" value="ThiamineP_synth_TenI"/>
</dbReference>
<keyword evidence="9" id="KW-0547">Nucleotide-binding</keyword>
<comment type="pathway">
    <text evidence="5">Cofactor biosynthesis; thiamine diphosphate biosynthesis; 4-amino-2-methyl-5-diphosphomethylpyrimidine from 5-amino-1-(5-phospho-D-ribosyl)imidazole: step 3/3.</text>
</comment>
<dbReference type="Gene3D" id="3.20.20.70">
    <property type="entry name" value="Aldolase class I"/>
    <property type="match status" value="1"/>
</dbReference>
<evidence type="ECO:0000259" key="21">
    <source>
        <dbReference type="Pfam" id="PF03070"/>
    </source>
</evidence>
<feature type="binding site" evidence="18">
    <location>
        <position position="187"/>
    </location>
    <ligand>
        <name>2-[(2R,5Z)-2-carboxy-4-methylthiazol-5(2H)-ylidene]ethyl phosphate</name>
        <dbReference type="ChEBI" id="CHEBI:62899"/>
    </ligand>
</feature>
<name>A0A2S5VVT3_9MICO</name>
<keyword evidence="7 18" id="KW-0808">Transferase</keyword>
<evidence type="ECO:0000256" key="2">
    <source>
        <dbReference type="ARBA" id="ARBA00000565"/>
    </source>
</evidence>
<dbReference type="Pfam" id="PF02581">
    <property type="entry name" value="TMP-TENI"/>
    <property type="match status" value="1"/>
</dbReference>
<dbReference type="CDD" id="cd00564">
    <property type="entry name" value="TMP_TenI"/>
    <property type="match status" value="1"/>
</dbReference>
<evidence type="ECO:0000313" key="24">
    <source>
        <dbReference type="Proteomes" id="UP000239241"/>
    </source>
</evidence>
<comment type="similarity">
    <text evidence="18">Belongs to the thiamine-phosphate synthase family.</text>
</comment>
<comment type="caution">
    <text evidence="23">The sequence shown here is derived from an EMBL/GenBank/DDBJ whole genome shotgun (WGS) entry which is preliminary data.</text>
</comment>
<feature type="compositionally biased region" description="Low complexity" evidence="19">
    <location>
        <begin position="259"/>
        <end position="281"/>
    </location>
</feature>
<dbReference type="SUPFAM" id="SSF51391">
    <property type="entry name" value="Thiamin phosphate synthase"/>
    <property type="match status" value="1"/>
</dbReference>
<evidence type="ECO:0000259" key="22">
    <source>
        <dbReference type="Pfam" id="PF08543"/>
    </source>
</evidence>
<dbReference type="Gene3D" id="3.40.1190.20">
    <property type="match status" value="1"/>
</dbReference>
<feature type="binding site" evidence="18">
    <location>
        <begin position="207"/>
        <end position="208"/>
    </location>
    <ligand>
        <name>2-[(2R,5Z)-2-carboxy-4-methylthiazol-5(2H)-ylidene]ethyl phosphate</name>
        <dbReference type="ChEBI" id="CHEBI:62899"/>
    </ligand>
</feature>
<dbReference type="EMBL" id="PSXY01000005">
    <property type="protein sequence ID" value="PPF69543.1"/>
    <property type="molecule type" value="Genomic_DNA"/>
</dbReference>
<dbReference type="EC" id="2.5.1.3" evidence="18"/>
<feature type="compositionally biased region" description="Low complexity" evidence="19">
    <location>
        <begin position="241"/>
        <end position="251"/>
    </location>
</feature>
<evidence type="ECO:0000256" key="10">
    <source>
        <dbReference type="ARBA" id="ARBA00022777"/>
    </source>
</evidence>
<feature type="binding site" evidence="18">
    <location>
        <begin position="38"/>
        <end position="42"/>
    </location>
    <ligand>
        <name>4-amino-2-methyl-5-(diphosphooxymethyl)pyrimidine</name>
        <dbReference type="ChEBI" id="CHEBI:57841"/>
    </ligand>
</feature>
<gene>
    <name evidence="23" type="primary">thiD</name>
    <name evidence="18" type="synonym">thiE</name>
    <name evidence="23" type="ORF">C5E16_04290</name>
</gene>
<evidence type="ECO:0000256" key="17">
    <source>
        <dbReference type="ARBA" id="ARBA00047883"/>
    </source>
</evidence>
<keyword evidence="12 18" id="KW-0460">Magnesium</keyword>
<feature type="domain" description="Thiaminase-2/PQQC" evidence="21">
    <location>
        <begin position="588"/>
        <end position="775"/>
    </location>
</feature>
<dbReference type="InterPro" id="IPR016084">
    <property type="entry name" value="Haem_Oase-like_multi-hlx"/>
</dbReference>
<dbReference type="HAMAP" id="MF_00097">
    <property type="entry name" value="TMP_synthase"/>
    <property type="match status" value="1"/>
</dbReference>
<organism evidence="23 24">
    <name type="scientific">Clavibacter michiganensis</name>
    <dbReference type="NCBI Taxonomy" id="28447"/>
    <lineage>
        <taxon>Bacteria</taxon>
        <taxon>Bacillati</taxon>
        <taxon>Actinomycetota</taxon>
        <taxon>Actinomycetes</taxon>
        <taxon>Micrococcales</taxon>
        <taxon>Microbacteriaceae</taxon>
        <taxon>Clavibacter</taxon>
    </lineage>
</organism>
<keyword evidence="14" id="KW-0511">Multifunctional enzyme</keyword>
<dbReference type="GO" id="GO:0008902">
    <property type="term" value="F:hydroxymethylpyrimidine kinase activity"/>
    <property type="evidence" value="ECO:0007669"/>
    <property type="project" value="UniProtKB-EC"/>
</dbReference>
<evidence type="ECO:0000256" key="1">
    <source>
        <dbReference type="ARBA" id="ARBA00000151"/>
    </source>
</evidence>
<dbReference type="GO" id="GO:0005829">
    <property type="term" value="C:cytosol"/>
    <property type="evidence" value="ECO:0007669"/>
    <property type="project" value="TreeGrafter"/>
</dbReference>
<feature type="domain" description="Thiamine phosphate synthase/TenI" evidence="20">
    <location>
        <begin position="8"/>
        <end position="210"/>
    </location>
</feature>
<dbReference type="SUPFAM" id="SSF48613">
    <property type="entry name" value="Heme oxygenase-like"/>
    <property type="match status" value="1"/>
</dbReference>
<evidence type="ECO:0000256" key="13">
    <source>
        <dbReference type="ARBA" id="ARBA00022977"/>
    </source>
</evidence>
<feature type="domain" description="Pyridoxamine kinase/Phosphomethylpyrimidine kinase" evidence="22">
    <location>
        <begin position="295"/>
        <end position="552"/>
    </location>
</feature>
<feature type="binding site" evidence="18">
    <location>
        <position position="103"/>
    </location>
    <ligand>
        <name>Mg(2+)</name>
        <dbReference type="ChEBI" id="CHEBI:18420"/>
    </ligand>
</feature>
<dbReference type="PANTHER" id="PTHR20858:SF17">
    <property type="entry name" value="HYDROXYMETHYLPYRIMIDINE_PHOSPHOMETHYLPYRIMIDINE KINASE THI20-RELATED"/>
    <property type="match status" value="1"/>
</dbReference>
<dbReference type="InterPro" id="IPR013749">
    <property type="entry name" value="PM/HMP-P_kinase-1"/>
</dbReference>
<dbReference type="InterPro" id="IPR029056">
    <property type="entry name" value="Ribokinase-like"/>
</dbReference>
<comment type="pathway">
    <text evidence="6 18">Cofactor biosynthesis; thiamine diphosphate biosynthesis; thiamine phosphate from 4-amino-2-methyl-5-diphosphomethylpyrimidine and 4-methyl-5-(2-phosphoethyl)-thiazole: step 1/1.</text>
</comment>
<dbReference type="GO" id="GO:0008972">
    <property type="term" value="F:phosphomethylpyrimidine kinase activity"/>
    <property type="evidence" value="ECO:0007669"/>
    <property type="project" value="UniProtKB-EC"/>
</dbReference>
<dbReference type="SUPFAM" id="SSF53613">
    <property type="entry name" value="Ribokinase-like"/>
    <property type="match status" value="1"/>
</dbReference>
<comment type="cofactor">
    <cofactor evidence="18">
        <name>Mg(2+)</name>
        <dbReference type="ChEBI" id="CHEBI:18420"/>
    </cofactor>
    <text evidence="18">Binds 1 Mg(2+) ion per subunit.</text>
</comment>
<evidence type="ECO:0000259" key="20">
    <source>
        <dbReference type="Pfam" id="PF02581"/>
    </source>
</evidence>
<dbReference type="CDD" id="cd01169">
    <property type="entry name" value="HMPP_kinase"/>
    <property type="match status" value="1"/>
</dbReference>
<dbReference type="Pfam" id="PF08543">
    <property type="entry name" value="Phos_pyr_kin"/>
    <property type="match status" value="1"/>
</dbReference>
<comment type="catalytic activity">
    <reaction evidence="16 18">
        <text>2-(2-carboxy-4-methylthiazol-5-yl)ethyl phosphate + 4-amino-2-methyl-5-(diphosphooxymethyl)pyrimidine + 2 H(+) = thiamine phosphate + CO2 + diphosphate</text>
        <dbReference type="Rhea" id="RHEA:47848"/>
        <dbReference type="ChEBI" id="CHEBI:15378"/>
        <dbReference type="ChEBI" id="CHEBI:16526"/>
        <dbReference type="ChEBI" id="CHEBI:33019"/>
        <dbReference type="ChEBI" id="CHEBI:37575"/>
        <dbReference type="ChEBI" id="CHEBI:57841"/>
        <dbReference type="ChEBI" id="CHEBI:62890"/>
        <dbReference type="EC" id="2.5.1.3"/>
    </reaction>
</comment>
<dbReference type="GO" id="GO:0000287">
    <property type="term" value="F:magnesium ion binding"/>
    <property type="evidence" value="ECO:0007669"/>
    <property type="project" value="UniProtKB-UniRule"/>
</dbReference>
<dbReference type="InterPro" id="IPR036206">
    <property type="entry name" value="ThiamineP_synth_sf"/>
</dbReference>
<feature type="region of interest" description="Disordered" evidence="19">
    <location>
        <begin position="233"/>
        <end position="281"/>
    </location>
</feature>
<evidence type="ECO:0000256" key="9">
    <source>
        <dbReference type="ARBA" id="ARBA00022741"/>
    </source>
</evidence>
<dbReference type="InterPro" id="IPR034291">
    <property type="entry name" value="TMP_synthase"/>
</dbReference>
<dbReference type="InterPro" id="IPR004305">
    <property type="entry name" value="Thiaminase-2/PQQC"/>
</dbReference>
<dbReference type="PANTHER" id="PTHR20858">
    <property type="entry name" value="PHOSPHOMETHYLPYRIMIDINE KINASE"/>
    <property type="match status" value="1"/>
</dbReference>
<comment type="function">
    <text evidence="4">Catalyzes the phosphorylation of hydroxymethylpyrimidine phosphate (HMP-P) to HMP-PP, and of HMP to HMP-P.</text>
</comment>
<reference evidence="23 24" key="1">
    <citation type="submission" date="2018-02" db="EMBL/GenBank/DDBJ databases">
        <title>Bacteriophage NCPPB3778 and a type I-E CRISPR drive the evolution of the US Biological Select Agent, Rathayibacter toxicus.</title>
        <authorList>
            <person name="Davis E.W.II."/>
            <person name="Tabima J.F."/>
            <person name="Weisberg A.J."/>
            <person name="Lopes L.D."/>
            <person name="Wiseman M.S."/>
            <person name="Wiseman M.S."/>
            <person name="Pupko T."/>
            <person name="Belcher M.S."/>
            <person name="Sechler A.J."/>
            <person name="Tancos M.A."/>
            <person name="Schroeder B.K."/>
            <person name="Murray T.D."/>
            <person name="Luster D.G."/>
            <person name="Schneider W.L."/>
            <person name="Rogers E."/>
            <person name="Andreote F.D."/>
            <person name="Grunwald N.J."/>
            <person name="Putnam M.L."/>
            <person name="Chang J.H."/>
        </authorList>
    </citation>
    <scope>NUCLEOTIDE SEQUENCE [LARGE SCALE GENOMIC DNA]</scope>
    <source>
        <strain evidence="23 24">AY1B3</strain>
    </source>
</reference>
<dbReference type="GO" id="GO:0004789">
    <property type="term" value="F:thiamine-phosphate diphosphorylase activity"/>
    <property type="evidence" value="ECO:0007669"/>
    <property type="project" value="UniProtKB-UniRule"/>
</dbReference>
<feature type="binding site" evidence="18">
    <location>
        <begin position="156"/>
        <end position="158"/>
    </location>
    <ligand>
        <name>2-[(2R,5Z)-2-carboxy-4-methylthiazol-5(2H)-ylidene]ethyl phosphate</name>
        <dbReference type="ChEBI" id="CHEBI:62899"/>
    </ligand>
</feature>
<comment type="catalytic activity">
    <reaction evidence="1">
        <text>4-amino-5-hydroxymethyl-2-methylpyrimidine + ATP = 4-amino-2-methyl-5-(phosphooxymethyl)pyrimidine + ADP + H(+)</text>
        <dbReference type="Rhea" id="RHEA:23096"/>
        <dbReference type="ChEBI" id="CHEBI:15378"/>
        <dbReference type="ChEBI" id="CHEBI:16892"/>
        <dbReference type="ChEBI" id="CHEBI:30616"/>
        <dbReference type="ChEBI" id="CHEBI:58354"/>
        <dbReference type="ChEBI" id="CHEBI:456216"/>
        <dbReference type="EC" id="2.7.1.49"/>
    </reaction>
</comment>
<keyword evidence="13 18" id="KW-0784">Thiamine biosynthesis</keyword>
<dbReference type="Pfam" id="PF03070">
    <property type="entry name" value="TENA_THI-4"/>
    <property type="match status" value="1"/>
</dbReference>
<protein>
    <recommendedName>
        <fullName evidence="18">Thiamine-phosphate synthase</fullName>
        <shortName evidence="18">TP synthase</shortName>
        <shortName evidence="18">TPS</shortName>
        <ecNumber evidence="18">2.5.1.3</ecNumber>
    </recommendedName>
    <alternativeName>
        <fullName evidence="18">Thiamine-phosphate pyrophosphorylase</fullName>
        <shortName evidence="18">TMP pyrophosphorylase</shortName>
        <shortName evidence="18">TMP-PPase</shortName>
    </alternativeName>
</protein>
<dbReference type="CDD" id="cd19365">
    <property type="entry name" value="TenA_C-like"/>
    <property type="match status" value="1"/>
</dbReference>
<evidence type="ECO:0000256" key="6">
    <source>
        <dbReference type="ARBA" id="ARBA00005165"/>
    </source>
</evidence>
<feature type="binding site" evidence="18">
    <location>
        <position position="79"/>
    </location>
    <ligand>
        <name>Mg(2+)</name>
        <dbReference type="ChEBI" id="CHEBI:18420"/>
    </ligand>
</feature>
<dbReference type="GO" id="GO:0009229">
    <property type="term" value="P:thiamine diphosphate biosynthetic process"/>
    <property type="evidence" value="ECO:0007669"/>
    <property type="project" value="UniProtKB-UniRule"/>
</dbReference>
<dbReference type="Gene3D" id="1.20.910.10">
    <property type="entry name" value="Heme oxygenase-like"/>
    <property type="match status" value="1"/>
</dbReference>
<evidence type="ECO:0000313" key="23">
    <source>
        <dbReference type="EMBL" id="PPF69543.1"/>
    </source>
</evidence>
<keyword evidence="8 18" id="KW-0479">Metal-binding</keyword>
<dbReference type="AlphaFoldDB" id="A0A2S5VVT3"/>
<evidence type="ECO:0000256" key="16">
    <source>
        <dbReference type="ARBA" id="ARBA00047851"/>
    </source>
</evidence>
<feature type="binding site" evidence="18">
    <location>
        <position position="78"/>
    </location>
    <ligand>
        <name>4-amino-2-methyl-5-(diphosphooxymethyl)pyrimidine</name>
        <dbReference type="ChEBI" id="CHEBI:57841"/>
    </ligand>
</feature>
<dbReference type="NCBIfam" id="TIGR00097">
    <property type="entry name" value="HMP-P_kinase"/>
    <property type="match status" value="1"/>
</dbReference>
<evidence type="ECO:0000256" key="19">
    <source>
        <dbReference type="SAM" id="MobiDB-lite"/>
    </source>
</evidence>
<dbReference type="UniPathway" id="UPA00060">
    <property type="reaction ID" value="UER00138"/>
</dbReference>
<evidence type="ECO:0000256" key="11">
    <source>
        <dbReference type="ARBA" id="ARBA00022840"/>
    </source>
</evidence>
<comment type="function">
    <text evidence="3 18">Condenses 4-methyl-5-(beta-hydroxyethyl)thiazole monophosphate (THZ-P) and 2-methyl-4-amino-5-hydroxymethyl pyrimidine pyrophosphate (HMP-PP) to form thiamine monophosphate (TMP).</text>
</comment>
<comment type="catalytic activity">
    <reaction evidence="17 18">
        <text>2-[(2R,5Z)-2-carboxy-4-methylthiazol-5(2H)-ylidene]ethyl phosphate + 4-amino-2-methyl-5-(diphosphooxymethyl)pyrimidine + 2 H(+) = thiamine phosphate + CO2 + diphosphate</text>
        <dbReference type="Rhea" id="RHEA:47844"/>
        <dbReference type="ChEBI" id="CHEBI:15378"/>
        <dbReference type="ChEBI" id="CHEBI:16526"/>
        <dbReference type="ChEBI" id="CHEBI:33019"/>
        <dbReference type="ChEBI" id="CHEBI:37575"/>
        <dbReference type="ChEBI" id="CHEBI:57841"/>
        <dbReference type="ChEBI" id="CHEBI:62899"/>
        <dbReference type="EC" id="2.5.1.3"/>
    </reaction>
</comment>
<feature type="binding site" evidence="18">
    <location>
        <position position="159"/>
    </location>
    <ligand>
        <name>4-amino-2-methyl-5-(diphosphooxymethyl)pyrimidine</name>
        <dbReference type="ChEBI" id="CHEBI:57841"/>
    </ligand>
</feature>
<evidence type="ECO:0000256" key="12">
    <source>
        <dbReference type="ARBA" id="ARBA00022842"/>
    </source>
</evidence>
<dbReference type="GO" id="GO:0009228">
    <property type="term" value="P:thiamine biosynthetic process"/>
    <property type="evidence" value="ECO:0007669"/>
    <property type="project" value="UniProtKB-KW"/>
</dbReference>
<evidence type="ECO:0000256" key="15">
    <source>
        <dbReference type="ARBA" id="ARBA00047334"/>
    </source>
</evidence>
<keyword evidence="11" id="KW-0067">ATP-binding</keyword>
<dbReference type="InterPro" id="IPR004399">
    <property type="entry name" value="HMP/HMP-P_kinase_dom"/>
</dbReference>
<evidence type="ECO:0000256" key="14">
    <source>
        <dbReference type="ARBA" id="ARBA00023268"/>
    </source>
</evidence>
<sequence>MSGIDLSVYLVTDPALCGARGVPAVVAAAVAGGATAVQIRDKHASAADLLATVLAAASVIDAHAAAHPTAPRPVLLVDDRVDVVLAVLARNARVDGVHVGQSDVPADLVRRMLDAASPDRHLVLGLTANAPEHVEAVRALPDGTVDYLGVGVIRPTSTKPDHPAPLGHDGFGIIAGLSPVPCVAIGGVDVDDVDAVAAAGGAGTAVVSAVCAAEDPAAAARELAEAWARVRAAGAGGDGGPTTSYPGSSGADSDHDSAGADAAPAGDDSDSDAATAGSARGSRAVPRVLSIAGTDPTGGAGVQADLKSIAANGGYGMAVVTALVAQNTRGVREIHVPPVAFLRAQLDAVSDDVVIDAVKVGMLGSAAVVDEVADWLLAVRPPVVVLDPVMVAQSGDALLDADATEALRRLLPLADVVTPNLPELAALLGEPEADAWDAALAQGRALAARHGVRVIVKGGHLRVDDCPDALVVPAGDGVDGSDAAGATVHVVPGPRIATTSTHGTGCSLSSALATLQPRRGDWLAALTEAKGWLTGSLAHAEDLDVGEGAGPLDHLRALWDAACTHLPPVSEEMWAGSADLRREIDDLPFVRRLGDGSLPEAWFSHYLAQDAIYLRAYSRVLARASQLAPTPDAQVAWARSAADAIAAESTLHEEWLSRHPAPAVAGPVTRAYVDHLLAHAAGSDYAVLVAALLPCFTIYADVGVRLHAAGSAAAAAGSAHPYAAWLETYADPAFTAATRRACELVDEAAVLAGPLRRSAMLEASRLSAAYERDFFRAPETLG</sequence>
<accession>A0A2S5VVT3</accession>
<feature type="binding site" evidence="18">
    <location>
        <position position="127"/>
    </location>
    <ligand>
        <name>4-amino-2-methyl-5-(diphosphooxymethyl)pyrimidine</name>
        <dbReference type="ChEBI" id="CHEBI:57841"/>
    </ligand>
</feature>
<evidence type="ECO:0000256" key="3">
    <source>
        <dbReference type="ARBA" id="ARBA00003814"/>
    </source>
</evidence>
<evidence type="ECO:0000256" key="8">
    <source>
        <dbReference type="ARBA" id="ARBA00022723"/>
    </source>
</evidence>
<comment type="catalytic activity">
    <reaction evidence="2">
        <text>4-amino-2-methyl-5-(phosphooxymethyl)pyrimidine + ATP = 4-amino-2-methyl-5-(diphosphooxymethyl)pyrimidine + ADP</text>
        <dbReference type="Rhea" id="RHEA:19893"/>
        <dbReference type="ChEBI" id="CHEBI:30616"/>
        <dbReference type="ChEBI" id="CHEBI:57841"/>
        <dbReference type="ChEBI" id="CHEBI:58354"/>
        <dbReference type="ChEBI" id="CHEBI:456216"/>
        <dbReference type="EC" id="2.7.4.7"/>
    </reaction>
</comment>
<evidence type="ECO:0000256" key="18">
    <source>
        <dbReference type="HAMAP-Rule" id="MF_00097"/>
    </source>
</evidence>
<evidence type="ECO:0000256" key="5">
    <source>
        <dbReference type="ARBA" id="ARBA00004769"/>
    </source>
</evidence>
<dbReference type="GO" id="GO:0005524">
    <property type="term" value="F:ATP binding"/>
    <property type="evidence" value="ECO:0007669"/>
    <property type="project" value="UniProtKB-KW"/>
</dbReference>